<evidence type="ECO:0000256" key="2">
    <source>
        <dbReference type="ARBA" id="ARBA00022679"/>
    </source>
</evidence>
<dbReference type="SMART" id="SM00220">
    <property type="entry name" value="S_TKc"/>
    <property type="match status" value="1"/>
</dbReference>
<evidence type="ECO:0000256" key="5">
    <source>
        <dbReference type="ARBA" id="ARBA00022840"/>
    </source>
</evidence>
<dbReference type="SUPFAM" id="SSF56112">
    <property type="entry name" value="Protein kinase-like (PK-like)"/>
    <property type="match status" value="1"/>
</dbReference>
<evidence type="ECO:0000256" key="1">
    <source>
        <dbReference type="ARBA" id="ARBA00012513"/>
    </source>
</evidence>
<organism evidence="7 8">
    <name type="scientific">Oikopleura dioica</name>
    <name type="common">Tunicate</name>
    <dbReference type="NCBI Taxonomy" id="34765"/>
    <lineage>
        <taxon>Eukaryota</taxon>
        <taxon>Metazoa</taxon>
        <taxon>Chordata</taxon>
        <taxon>Tunicata</taxon>
        <taxon>Appendicularia</taxon>
        <taxon>Copelata</taxon>
        <taxon>Oikopleuridae</taxon>
        <taxon>Oikopleura</taxon>
    </lineage>
</organism>
<evidence type="ECO:0000313" key="7">
    <source>
        <dbReference type="EMBL" id="CAG5114339.1"/>
    </source>
</evidence>
<proteinExistence type="predicted"/>
<dbReference type="EC" id="2.7.11.1" evidence="1"/>
<evidence type="ECO:0000256" key="3">
    <source>
        <dbReference type="ARBA" id="ARBA00022741"/>
    </source>
</evidence>
<dbReference type="Gene3D" id="1.10.510.10">
    <property type="entry name" value="Transferase(Phosphotransferase) domain 1"/>
    <property type="match status" value="1"/>
</dbReference>
<reference evidence="7 8" key="1">
    <citation type="submission" date="2021-04" db="EMBL/GenBank/DDBJ databases">
        <authorList>
            <person name="Bliznina A."/>
        </authorList>
    </citation>
    <scope>NUCLEOTIDE SEQUENCE [LARGE SCALE GENOMIC DNA]</scope>
</reference>
<keyword evidence="4" id="KW-0418">Kinase</keyword>
<dbReference type="Proteomes" id="UP001158576">
    <property type="component" value="Chromosome 2"/>
</dbReference>
<keyword evidence="3" id="KW-0547">Nucleotide-binding</keyword>
<dbReference type="Pfam" id="PF00069">
    <property type="entry name" value="Pkinase"/>
    <property type="match status" value="1"/>
</dbReference>
<dbReference type="InterPro" id="IPR050660">
    <property type="entry name" value="NEK_Ser/Thr_kinase"/>
</dbReference>
<gene>
    <name evidence="7" type="ORF">OKIOD_LOCUS17163</name>
</gene>
<dbReference type="InterPro" id="IPR008271">
    <property type="entry name" value="Ser/Thr_kinase_AS"/>
</dbReference>
<protein>
    <recommendedName>
        <fullName evidence="1">non-specific serine/threonine protein kinase</fullName>
        <ecNumber evidence="1">2.7.11.1</ecNumber>
    </recommendedName>
</protein>
<dbReference type="PANTHER" id="PTHR43671:SF13">
    <property type="entry name" value="SERINE_THREONINE-PROTEIN KINASE NEK2"/>
    <property type="match status" value="1"/>
</dbReference>
<name>A0ABN7TA18_OIKDI</name>
<evidence type="ECO:0000313" key="8">
    <source>
        <dbReference type="Proteomes" id="UP001158576"/>
    </source>
</evidence>
<accession>A0ABN7TA18</accession>
<evidence type="ECO:0000256" key="4">
    <source>
        <dbReference type="ARBA" id="ARBA00022777"/>
    </source>
</evidence>
<keyword evidence="8" id="KW-1185">Reference proteome</keyword>
<sequence>MRLGICLFAGISAQFFDEKFGTLCHATVDDMSALDGLNETEKNEIKDIAFGVAFVKETIRRLEEDVNIAGLLFSSNFSDATYLDTITIAKFILFKWDNDWCKSGIEVFSTERESIELDVAAIRKFIFDIFAEVSESSTREIEDMITSVAAFLLTEVEGESANNVFEYILQPLAPFFNNGSSELPVFSPYPDSQGLTLTETNIPLKKRSTVPRSYANEICSGVNDAVKQFSRAIKPPIEKFHAFYLKYFSGNFTKIDSIGSDVGTAWAFVRLVALYPEACDGCRAHAEQVIPMLQNIMTFENTIGHPEEQTFYTGVLRWFIYSARFNLMLKEYIPFVQKHAKKNYFFGAIWGGFEDSFDGNLLEQAKELDRSARSIEANLFCDAPNNKTQCEEQLEEIWERNGLPLNRDSSASSASISMAFACEMINQRYKAIRELKESRDGKIYFLVEDTQNDNELKMLKGIALLNEQQEEDAKSEVALLQKLDNDYVVKLLDDFVFNGPKNFTYHALILEYLPGGDLSEYLKEKLLNEGKETEEPWDENEALRITAQLAVALDYVHSQNVIHRDVKPENVLLSADKKTAKLADFNISRTIEATKNTGVAGTIDYYPPETLKNQETEQISFRRDLWPFGIIMQMLCTFRDSFTKF</sequence>
<dbReference type="InterPro" id="IPR000719">
    <property type="entry name" value="Prot_kinase_dom"/>
</dbReference>
<dbReference type="PROSITE" id="PS00108">
    <property type="entry name" value="PROTEIN_KINASE_ST"/>
    <property type="match status" value="1"/>
</dbReference>
<dbReference type="CDD" id="cd14014">
    <property type="entry name" value="STKc_PknB_like"/>
    <property type="match status" value="1"/>
</dbReference>
<dbReference type="PANTHER" id="PTHR43671">
    <property type="entry name" value="SERINE/THREONINE-PROTEIN KINASE NEK"/>
    <property type="match status" value="1"/>
</dbReference>
<evidence type="ECO:0000259" key="6">
    <source>
        <dbReference type="PROSITE" id="PS50011"/>
    </source>
</evidence>
<keyword evidence="2" id="KW-0808">Transferase</keyword>
<feature type="domain" description="Protein kinase" evidence="6">
    <location>
        <begin position="429"/>
        <end position="645"/>
    </location>
</feature>
<dbReference type="InterPro" id="IPR011009">
    <property type="entry name" value="Kinase-like_dom_sf"/>
</dbReference>
<keyword evidence="5" id="KW-0067">ATP-binding</keyword>
<dbReference type="EMBL" id="OU015567">
    <property type="protein sequence ID" value="CAG5114339.1"/>
    <property type="molecule type" value="Genomic_DNA"/>
</dbReference>
<dbReference type="PROSITE" id="PS50011">
    <property type="entry name" value="PROTEIN_KINASE_DOM"/>
    <property type="match status" value="1"/>
</dbReference>